<dbReference type="RefSeq" id="WP_243512683.1">
    <property type="nucleotide sequence ID" value="NZ_CP094534.1"/>
</dbReference>
<protein>
    <submittedName>
        <fullName evidence="2">FAD-dependent oxidoreductase</fullName>
    </submittedName>
</protein>
<keyword evidence="3" id="KW-1185">Reference proteome</keyword>
<dbReference type="InterPro" id="IPR050464">
    <property type="entry name" value="Zeta_carotene_desat/Oxidored"/>
</dbReference>
<dbReference type="InterPro" id="IPR036188">
    <property type="entry name" value="FAD/NAD-bd_sf"/>
</dbReference>
<dbReference type="SUPFAM" id="SSF51905">
    <property type="entry name" value="FAD/NAD(P)-binding domain"/>
    <property type="match status" value="1"/>
</dbReference>
<evidence type="ECO:0000313" key="3">
    <source>
        <dbReference type="Proteomes" id="UP000831390"/>
    </source>
</evidence>
<feature type="signal peptide" evidence="1">
    <location>
        <begin position="1"/>
        <end position="28"/>
    </location>
</feature>
<gene>
    <name evidence="2" type="ORF">MTP16_18310</name>
</gene>
<dbReference type="Pfam" id="PF13450">
    <property type="entry name" value="NAD_binding_8"/>
    <property type="match status" value="1"/>
</dbReference>
<evidence type="ECO:0000256" key="1">
    <source>
        <dbReference type="SAM" id="SignalP"/>
    </source>
</evidence>
<reference evidence="2 3" key="1">
    <citation type="submission" date="2022-03" db="EMBL/GenBank/DDBJ databases">
        <title>Hymenobactersp. isolated from the air.</title>
        <authorList>
            <person name="Won M."/>
            <person name="Kwon S.-W."/>
        </authorList>
    </citation>
    <scope>NUCLEOTIDE SEQUENCE [LARGE SCALE GENOMIC DNA]</scope>
    <source>
        <strain evidence="2 3">KACC 22596</strain>
    </source>
</reference>
<dbReference type="PANTHER" id="PTHR42923">
    <property type="entry name" value="PROTOPORPHYRINOGEN OXIDASE"/>
    <property type="match status" value="1"/>
</dbReference>
<name>A0ABY4B2I8_9BACT</name>
<dbReference type="InterPro" id="IPR006311">
    <property type="entry name" value="TAT_signal"/>
</dbReference>
<organism evidence="2 3">
    <name type="scientific">Hymenobacter monticola</name>
    <dbReference type="NCBI Taxonomy" id="1705399"/>
    <lineage>
        <taxon>Bacteria</taxon>
        <taxon>Pseudomonadati</taxon>
        <taxon>Bacteroidota</taxon>
        <taxon>Cytophagia</taxon>
        <taxon>Cytophagales</taxon>
        <taxon>Hymenobacteraceae</taxon>
        <taxon>Hymenobacter</taxon>
    </lineage>
</organism>
<proteinExistence type="predicted"/>
<dbReference type="Proteomes" id="UP000831390">
    <property type="component" value="Chromosome"/>
</dbReference>
<dbReference type="PROSITE" id="PS51318">
    <property type="entry name" value="TAT"/>
    <property type="match status" value="1"/>
</dbReference>
<accession>A0ABY4B2I8</accession>
<feature type="chain" id="PRO_5045385652" evidence="1">
    <location>
        <begin position="29"/>
        <end position="542"/>
    </location>
</feature>
<keyword evidence="1" id="KW-0732">Signal</keyword>
<dbReference type="PANTHER" id="PTHR42923:SF39">
    <property type="entry name" value="AMINO OXIDASE"/>
    <property type="match status" value="1"/>
</dbReference>
<dbReference type="EMBL" id="CP094534">
    <property type="protein sequence ID" value="UOE33069.1"/>
    <property type="molecule type" value="Genomic_DNA"/>
</dbReference>
<dbReference type="Gene3D" id="3.50.50.60">
    <property type="entry name" value="FAD/NAD(P)-binding domain"/>
    <property type="match status" value="1"/>
</dbReference>
<sequence length="542" mass="59302">MPTRRTFLAQSGAALTGALLLPALPGCAPTQPLAHIKGQLLGQDAATGHLLRDPSRIPAPTATLDTEVLIIGGGVAGLSARRWLHRHGLRDTLLVEMASETGGNAAAGRNAASAYPWGAHYLPVPDVRNAELLEFLQEAGTLTGYAPGGLPIYSEYHLCHDPDERLSIDGHWQDGLVPSLNLSAQEQPQFARFFKLIETLKVAKGQDGRDAFCIPLDHASADPAYRQLDELSFADYLTREGFTAAPLRWYLDYACRDDYGALASQVSAWAGLHYFASRKGRAHNAGSGDVLTWPEGNHFLTQNLRQQASGAIHRRTLAYDLRETADGVEVLTYNAATRQSTRVRARRVLLATPLHITHHLLTRVPGHALPPPNALHHAPWLIANLTVEGLPQGPGRPLSWDNVRYGSASLGYINATQQSVQQESGAPKVITLYWPLTDEAPGPARRRAYQTPYAEWLPRVVAELETFHPGVTPYIKQADLWVWGHGMVAPTPGLVWGAARQAAMQPLRNRIFFAHTDFSGISIFEEGFYQGIRAAREMLGVV</sequence>
<evidence type="ECO:0000313" key="2">
    <source>
        <dbReference type="EMBL" id="UOE33069.1"/>
    </source>
</evidence>